<evidence type="ECO:0000256" key="3">
    <source>
        <dbReference type="ARBA" id="ARBA00022679"/>
    </source>
</evidence>
<comment type="similarity">
    <text evidence="7">Belongs to the DNA polymerase HolA subunit family.</text>
</comment>
<dbReference type="GO" id="GO:0009360">
    <property type="term" value="C:DNA polymerase III complex"/>
    <property type="evidence" value="ECO:0007669"/>
    <property type="project" value="UniProtKB-UniRule"/>
</dbReference>
<dbReference type="Proteomes" id="UP001225378">
    <property type="component" value="Chromosome"/>
</dbReference>
<keyword evidence="6" id="KW-0239">DNA-directed DNA polymerase</keyword>
<evidence type="ECO:0000259" key="10">
    <source>
        <dbReference type="Pfam" id="PF06144"/>
    </source>
</evidence>
<evidence type="ECO:0000313" key="12">
    <source>
        <dbReference type="EMBL" id="XBS20615.1"/>
    </source>
</evidence>
<keyword evidence="4 12" id="KW-0548">Nucleotidyltransferase</keyword>
<dbReference type="Gene3D" id="3.40.50.300">
    <property type="entry name" value="P-loop containing nucleotide triphosphate hydrolases"/>
    <property type="match status" value="1"/>
</dbReference>
<sequence length="341" mass="37705">MRLKLEQLSSALQKSLAPIYLLCGEEPLQIGEAADEIRTFARQAGYSVREVLSVEGNFDWQQLSDEADSLSIFAEKKIIDLRLPTGKPGTDGAKALLAYCERLPADTLLLISCGRLASAAQKSRWFQAIDKAGAVIQVWPLQGPDLVQWLQRRGQKKGMQIVPEALKLLASRIEGNLLAAAQEIEKLYILHGAKPISRQDVEDLVADSARFDVFKLQDSLLAARSNRGVKILNGLKAEGVAEPVVLWALSREARTLLTLKKDLTKGGRKDSVLAKHHIWDKRKSLVSAALTRLTEADLEDILLLCAKADQQIKGQRRGNSWETLYAICLRFCSLPVMAETA</sequence>
<evidence type="ECO:0000256" key="9">
    <source>
        <dbReference type="NCBIfam" id="TIGR01128"/>
    </source>
</evidence>
<reference evidence="12 13" key="1">
    <citation type="journal article" date="2024" name="Microbiology">
        <title>Methylomarinum rosea sp. nov., a novel halophilic methanotrophic bacterium from the hypersaline Lake Elton.</title>
        <authorList>
            <person name="Suleimanov R.Z."/>
            <person name="Oshkin I.Y."/>
            <person name="Danilova O.V."/>
            <person name="Suzina N.E."/>
            <person name="Dedysh S.N."/>
        </authorList>
    </citation>
    <scope>NUCLEOTIDE SEQUENCE [LARGE SCALE GENOMIC DNA]</scope>
    <source>
        <strain evidence="12 13">Ch1-1</strain>
    </source>
</reference>
<evidence type="ECO:0000256" key="7">
    <source>
        <dbReference type="ARBA" id="ARBA00034754"/>
    </source>
</evidence>
<dbReference type="InterPro" id="IPR032780">
    <property type="entry name" value="DNA_pol3_delt_C"/>
</dbReference>
<evidence type="ECO:0000256" key="8">
    <source>
        <dbReference type="ARBA" id="ARBA00049244"/>
    </source>
</evidence>
<dbReference type="KEGG" id="mech:Q9L42_020100"/>
<evidence type="ECO:0000256" key="6">
    <source>
        <dbReference type="ARBA" id="ARBA00022932"/>
    </source>
</evidence>
<keyword evidence="13" id="KW-1185">Reference proteome</keyword>
<dbReference type="GO" id="GO:0006261">
    <property type="term" value="P:DNA-templated DNA replication"/>
    <property type="evidence" value="ECO:0007669"/>
    <property type="project" value="TreeGrafter"/>
</dbReference>
<dbReference type="InterPro" id="IPR010372">
    <property type="entry name" value="DNA_pol3_delta_N"/>
</dbReference>
<evidence type="ECO:0000259" key="11">
    <source>
        <dbReference type="Pfam" id="PF14840"/>
    </source>
</evidence>
<evidence type="ECO:0000313" key="13">
    <source>
        <dbReference type="Proteomes" id="UP001225378"/>
    </source>
</evidence>
<dbReference type="InterPro" id="IPR027417">
    <property type="entry name" value="P-loop_NTPase"/>
</dbReference>
<dbReference type="PANTHER" id="PTHR34388">
    <property type="entry name" value="DNA POLYMERASE III SUBUNIT DELTA"/>
    <property type="match status" value="1"/>
</dbReference>
<accession>A0AAU7NUI6</accession>
<feature type="domain" description="DNA polymerase III delta N-terminal" evidence="10">
    <location>
        <begin position="20"/>
        <end position="136"/>
    </location>
</feature>
<dbReference type="Gene3D" id="1.10.8.60">
    <property type="match status" value="1"/>
</dbReference>
<protein>
    <recommendedName>
        <fullName evidence="2 9">DNA polymerase III subunit delta</fullName>
        <ecNumber evidence="1 9">2.7.7.7</ecNumber>
    </recommendedName>
</protein>
<dbReference type="Pfam" id="PF14840">
    <property type="entry name" value="DNA_pol3_delt_C"/>
    <property type="match status" value="1"/>
</dbReference>
<dbReference type="RefSeq" id="WP_349431709.1">
    <property type="nucleotide sequence ID" value="NZ_CP157743.1"/>
</dbReference>
<dbReference type="Pfam" id="PF06144">
    <property type="entry name" value="DNA_pol3_delta"/>
    <property type="match status" value="1"/>
</dbReference>
<gene>
    <name evidence="12" type="primary">holA</name>
    <name evidence="12" type="ORF">Q9L42_020100</name>
</gene>
<dbReference type="GO" id="GO:0003887">
    <property type="term" value="F:DNA-directed DNA polymerase activity"/>
    <property type="evidence" value="ECO:0007669"/>
    <property type="project" value="UniProtKB-UniRule"/>
</dbReference>
<feature type="domain" description="DNA polymerase III subunit delta C-terminal" evidence="11">
    <location>
        <begin position="214"/>
        <end position="335"/>
    </location>
</feature>
<evidence type="ECO:0000256" key="5">
    <source>
        <dbReference type="ARBA" id="ARBA00022705"/>
    </source>
</evidence>
<proteinExistence type="inferred from homology"/>
<name>A0AAU7NUI6_9GAMM</name>
<dbReference type="EMBL" id="CP157743">
    <property type="protein sequence ID" value="XBS20615.1"/>
    <property type="molecule type" value="Genomic_DNA"/>
</dbReference>
<dbReference type="CDD" id="cd18138">
    <property type="entry name" value="HLD_clamp_pol_III_delta"/>
    <property type="match status" value="1"/>
</dbReference>
<evidence type="ECO:0000256" key="1">
    <source>
        <dbReference type="ARBA" id="ARBA00012417"/>
    </source>
</evidence>
<dbReference type="InterPro" id="IPR008921">
    <property type="entry name" value="DNA_pol3_clamp-load_cplx_C"/>
</dbReference>
<keyword evidence="5" id="KW-0235">DNA replication</keyword>
<dbReference type="Gene3D" id="1.20.272.10">
    <property type="match status" value="1"/>
</dbReference>
<keyword evidence="3 12" id="KW-0808">Transferase</keyword>
<dbReference type="SUPFAM" id="SSF52540">
    <property type="entry name" value="P-loop containing nucleoside triphosphate hydrolases"/>
    <property type="match status" value="1"/>
</dbReference>
<dbReference type="SUPFAM" id="SSF48019">
    <property type="entry name" value="post-AAA+ oligomerization domain-like"/>
    <property type="match status" value="1"/>
</dbReference>
<evidence type="ECO:0000256" key="2">
    <source>
        <dbReference type="ARBA" id="ARBA00017703"/>
    </source>
</evidence>
<dbReference type="GO" id="GO:0003677">
    <property type="term" value="F:DNA binding"/>
    <property type="evidence" value="ECO:0007669"/>
    <property type="project" value="InterPro"/>
</dbReference>
<organism evidence="12 13">
    <name type="scientific">Methylomarinum roseum</name>
    <dbReference type="NCBI Taxonomy" id="3067653"/>
    <lineage>
        <taxon>Bacteria</taxon>
        <taxon>Pseudomonadati</taxon>
        <taxon>Pseudomonadota</taxon>
        <taxon>Gammaproteobacteria</taxon>
        <taxon>Methylococcales</taxon>
        <taxon>Methylococcaceae</taxon>
        <taxon>Methylomarinum</taxon>
    </lineage>
</organism>
<dbReference type="InterPro" id="IPR005790">
    <property type="entry name" value="DNA_polIII_delta"/>
</dbReference>
<evidence type="ECO:0000256" key="4">
    <source>
        <dbReference type="ARBA" id="ARBA00022695"/>
    </source>
</evidence>
<comment type="catalytic activity">
    <reaction evidence="8">
        <text>DNA(n) + a 2'-deoxyribonucleoside 5'-triphosphate = DNA(n+1) + diphosphate</text>
        <dbReference type="Rhea" id="RHEA:22508"/>
        <dbReference type="Rhea" id="RHEA-COMP:17339"/>
        <dbReference type="Rhea" id="RHEA-COMP:17340"/>
        <dbReference type="ChEBI" id="CHEBI:33019"/>
        <dbReference type="ChEBI" id="CHEBI:61560"/>
        <dbReference type="ChEBI" id="CHEBI:173112"/>
        <dbReference type="EC" id="2.7.7.7"/>
    </reaction>
</comment>
<dbReference type="NCBIfam" id="TIGR01128">
    <property type="entry name" value="holA"/>
    <property type="match status" value="1"/>
</dbReference>
<dbReference type="AlphaFoldDB" id="A0AAU7NUI6"/>
<dbReference type="PANTHER" id="PTHR34388:SF1">
    <property type="entry name" value="DNA POLYMERASE III SUBUNIT DELTA"/>
    <property type="match status" value="1"/>
</dbReference>
<dbReference type="EC" id="2.7.7.7" evidence="1 9"/>